<feature type="domain" description="Glucose-methanol-choline oxidoreductase C-terminal" evidence="7">
    <location>
        <begin position="380"/>
        <end position="503"/>
    </location>
</feature>
<name>A0ABT3BIM7_9RHOB</name>
<dbReference type="RefSeq" id="WP_263845632.1">
    <property type="nucleotide sequence ID" value="NZ_JALIEB010000015.1"/>
</dbReference>
<dbReference type="InterPro" id="IPR051473">
    <property type="entry name" value="P2Ox-like"/>
</dbReference>
<feature type="domain" description="FAD dependent oxidoreductase" evidence="6">
    <location>
        <begin position="17"/>
        <end position="48"/>
    </location>
</feature>
<dbReference type="InterPro" id="IPR006076">
    <property type="entry name" value="FAD-dep_OxRdtase"/>
</dbReference>
<dbReference type="SUPFAM" id="SSF51905">
    <property type="entry name" value="FAD/NAD(P)-binding domain"/>
    <property type="match status" value="1"/>
</dbReference>
<sequence>MFFDARKMVEDVPDEMDVCVVGAGVAGLVVARRLSRTGLKVWLLESGGQKADPKAQALNEGQSNFADYPFVASRARVFGGTSTLWTGACVALDPVDFEARDWIRNSGWPITLQDIEGYLNEARADFGIAATTRFQANLNRSPFGQGDLSAKTVAYSAPLNLGARYRDLVSRSQTVHCLLNATVTELFPCESGTRIARIEISIPGKPVRTLSPRMIVLASGGIENARLLLTSNSVHSAGVGNAHDVVGRYHMEHPIRTVGVLPVGDRGPEFLEFTNSTREHGVEVQGTFGLSNDVRRREQLLDLHIRCYRYSRYEDQAPIIAGKRAASAQAPRCGTDRRADLIAALRPVSLRYLAWHTRNKLWHRARFDHLRFMAFVEQEPEPGNRISLSNRRDAFGRQLPYLTYRESRLMRESTKRSMHLMAGALAKAGFPGLRHGDTSLAHLQDYNAYGLHQMGSTRMSSDPRFGVVDKDCRVHGLSNLYVTGSSVFPTGGAANPTWTIAALSLRLADELCDKIRYI</sequence>
<keyword evidence="3" id="KW-0285">Flavoprotein</keyword>
<comment type="similarity">
    <text evidence="2">Belongs to the GMC oxidoreductase family.</text>
</comment>
<organism evidence="8 9">
    <name type="scientific">Roseobacter sinensis</name>
    <dbReference type="NCBI Taxonomy" id="2931391"/>
    <lineage>
        <taxon>Bacteria</taxon>
        <taxon>Pseudomonadati</taxon>
        <taxon>Pseudomonadota</taxon>
        <taxon>Alphaproteobacteria</taxon>
        <taxon>Rhodobacterales</taxon>
        <taxon>Roseobacteraceae</taxon>
        <taxon>Roseobacter</taxon>
    </lineage>
</organism>
<evidence type="ECO:0000256" key="5">
    <source>
        <dbReference type="ARBA" id="ARBA00023002"/>
    </source>
</evidence>
<evidence type="ECO:0000313" key="9">
    <source>
        <dbReference type="Proteomes" id="UP001208690"/>
    </source>
</evidence>
<evidence type="ECO:0000259" key="6">
    <source>
        <dbReference type="Pfam" id="PF01266"/>
    </source>
</evidence>
<evidence type="ECO:0000259" key="7">
    <source>
        <dbReference type="Pfam" id="PF05199"/>
    </source>
</evidence>
<dbReference type="PANTHER" id="PTHR42784">
    <property type="entry name" value="PYRANOSE 2-OXIDASE"/>
    <property type="match status" value="1"/>
</dbReference>
<keyword evidence="5" id="KW-0560">Oxidoreductase</keyword>
<accession>A0ABT3BIM7</accession>
<dbReference type="EMBL" id="JALIEB010000015">
    <property type="protein sequence ID" value="MCV3273407.1"/>
    <property type="molecule type" value="Genomic_DNA"/>
</dbReference>
<comment type="cofactor">
    <cofactor evidence="1">
        <name>FAD</name>
        <dbReference type="ChEBI" id="CHEBI:57692"/>
    </cofactor>
</comment>
<evidence type="ECO:0000256" key="1">
    <source>
        <dbReference type="ARBA" id="ARBA00001974"/>
    </source>
</evidence>
<keyword evidence="4" id="KW-0274">FAD</keyword>
<gene>
    <name evidence="8" type="ORF">MUB52_18400</name>
</gene>
<evidence type="ECO:0000313" key="8">
    <source>
        <dbReference type="EMBL" id="MCV3273407.1"/>
    </source>
</evidence>
<dbReference type="PANTHER" id="PTHR42784:SF1">
    <property type="entry name" value="PYRANOSE 2-OXIDASE"/>
    <property type="match status" value="1"/>
</dbReference>
<dbReference type="Pfam" id="PF01266">
    <property type="entry name" value="DAO"/>
    <property type="match status" value="1"/>
</dbReference>
<comment type="caution">
    <text evidence="8">The sequence shown here is derived from an EMBL/GenBank/DDBJ whole genome shotgun (WGS) entry which is preliminary data.</text>
</comment>
<dbReference type="Pfam" id="PF05199">
    <property type="entry name" value="GMC_oxred_C"/>
    <property type="match status" value="1"/>
</dbReference>
<dbReference type="InterPro" id="IPR007867">
    <property type="entry name" value="GMC_OxRtase_C"/>
</dbReference>
<dbReference type="Proteomes" id="UP001208690">
    <property type="component" value="Unassembled WGS sequence"/>
</dbReference>
<reference evidence="8 9" key="1">
    <citation type="submission" date="2022-04" db="EMBL/GenBank/DDBJ databases">
        <title>Roseobacter sp. WL0113 is a bacterium isolated from neritic sediment.</title>
        <authorList>
            <person name="Wang L."/>
            <person name="He W."/>
            <person name="Zhang D.-F."/>
        </authorList>
    </citation>
    <scope>NUCLEOTIDE SEQUENCE [LARGE SCALE GENOMIC DNA]</scope>
    <source>
        <strain evidence="8 9">WL0113</strain>
    </source>
</reference>
<protein>
    <submittedName>
        <fullName evidence="8">GMC family oxidoreductase</fullName>
    </submittedName>
</protein>
<evidence type="ECO:0000256" key="2">
    <source>
        <dbReference type="ARBA" id="ARBA00010790"/>
    </source>
</evidence>
<dbReference type="InterPro" id="IPR036188">
    <property type="entry name" value="FAD/NAD-bd_sf"/>
</dbReference>
<dbReference type="Gene3D" id="3.50.50.60">
    <property type="entry name" value="FAD/NAD(P)-binding domain"/>
    <property type="match status" value="2"/>
</dbReference>
<proteinExistence type="inferred from homology"/>
<keyword evidence="9" id="KW-1185">Reference proteome</keyword>
<evidence type="ECO:0000256" key="3">
    <source>
        <dbReference type="ARBA" id="ARBA00022630"/>
    </source>
</evidence>
<evidence type="ECO:0000256" key="4">
    <source>
        <dbReference type="ARBA" id="ARBA00022827"/>
    </source>
</evidence>